<evidence type="ECO:0000313" key="2">
    <source>
        <dbReference type="Proteomes" id="UP000031760"/>
    </source>
</evidence>
<keyword evidence="2" id="KW-1185">Reference proteome</keyword>
<dbReference type="EMBL" id="AP014548">
    <property type="protein sequence ID" value="BAO54096.1"/>
    <property type="molecule type" value="Genomic_DNA"/>
</dbReference>
<dbReference type="AlphaFoldDB" id="W8VZ77"/>
<protein>
    <submittedName>
        <fullName evidence="1">Uncharacterized protein</fullName>
    </submittedName>
</protein>
<dbReference type="HOGENOM" id="CLU_3313608_0_0_10"/>
<dbReference type="Proteomes" id="UP000031760">
    <property type="component" value="Chromosome"/>
</dbReference>
<evidence type="ECO:0000313" key="1">
    <source>
        <dbReference type="EMBL" id="BAO54096.1"/>
    </source>
</evidence>
<proteinExistence type="predicted"/>
<gene>
    <name evidence="1" type="ORF">NMS_0087</name>
</gene>
<dbReference type="KEGG" id="nmf:NMS_0087"/>
<sequence>MKGLATIIMSIADNTMIPVSMIKNIIEVKKFRFPTVRRM</sequence>
<accession>W8VZ77</accession>
<reference evidence="1 2" key="1">
    <citation type="journal article" date="2014" name="Proc. Natl. Acad. Sci. U.S.A.">
        <title>Functional characterization of flavobacteria rhodopsins reveals a unique class of light-driven chloride pump in bacteria.</title>
        <authorList>
            <person name="Yoshizawa S."/>
            <person name="Kumagai Y."/>
            <person name="Kim H."/>
            <person name="Ogura Y."/>
            <person name="Hayashi T."/>
            <person name="Iwasaki W."/>
            <person name="DeLong E.F."/>
            <person name="Kogure K."/>
        </authorList>
    </citation>
    <scope>NUCLEOTIDE SEQUENCE [LARGE SCALE GENOMIC DNA]</scope>
    <source>
        <strain evidence="1 2">S1-08</strain>
    </source>
</reference>
<organism evidence="1 2">
    <name type="scientific">Nonlabens marinus S1-08</name>
    <dbReference type="NCBI Taxonomy" id="1454201"/>
    <lineage>
        <taxon>Bacteria</taxon>
        <taxon>Pseudomonadati</taxon>
        <taxon>Bacteroidota</taxon>
        <taxon>Flavobacteriia</taxon>
        <taxon>Flavobacteriales</taxon>
        <taxon>Flavobacteriaceae</taxon>
        <taxon>Nonlabens</taxon>
    </lineage>
</organism>
<name>W8VZ77_9FLAO</name>